<dbReference type="Ensembl" id="ENSACDT00005001100.1">
    <property type="protein sequence ID" value="ENSACDP00005000930.1"/>
    <property type="gene ID" value="ENSACDG00005000642.1"/>
</dbReference>
<sequence length="320" mass="35826">MAAGRLLLYAGLSLALCALGMLAVAICSDHWYETDARKHRERCKSITTKRNDPGFIYNSNNNLPLRASRSRLDRWEGKLLLARNRRQIFAMSAVDECNRQYNSTNMGLWRKCHRQGFDQELEELIAKGAIERCTYIKYHYSSATIPKNLTYNITKTIRQDEWHALRIWPFPVKAFASELLLEVVFFIKREENTVSLSPGYRHSWTEASELVACLGSPPLPPCWVTPGDNLHFLRAQGTARALTPASGTGFLCGAELVSLGPRSCSVTSHSLHFPFSGSSSGSFQTFQAHCVLVRWPFSDVLSLSGISVTTYSTNVLLGEA</sequence>
<dbReference type="PANTHER" id="PTHR32005:SF1">
    <property type="entry name" value="TRANSMEMBRANE PROTEIN 178B"/>
    <property type="match status" value="1"/>
</dbReference>
<keyword evidence="1" id="KW-0732">Signal</keyword>
<evidence type="ECO:0000256" key="1">
    <source>
        <dbReference type="SAM" id="SignalP"/>
    </source>
</evidence>
<protein>
    <submittedName>
        <fullName evidence="2">Transmembrane protein 178B</fullName>
    </submittedName>
</protein>
<dbReference type="Gene3D" id="1.20.140.150">
    <property type="match status" value="1"/>
</dbReference>
<feature type="chain" id="PRO_5034257425" evidence="1">
    <location>
        <begin position="24"/>
        <end position="320"/>
    </location>
</feature>
<dbReference type="InterPro" id="IPR039625">
    <property type="entry name" value="T178A/B"/>
</dbReference>
<dbReference type="CTD" id="100507421"/>
<dbReference type="AlphaFoldDB" id="A0A8B9D4W0"/>
<keyword evidence="3" id="KW-1185">Reference proteome</keyword>
<dbReference type="PANTHER" id="PTHR32005">
    <property type="entry name" value="TRANSMEMBRANE PROTEIN 178B-RELATED"/>
    <property type="match status" value="1"/>
</dbReference>
<reference evidence="2" key="2">
    <citation type="submission" date="2025-09" db="UniProtKB">
        <authorList>
            <consortium name="Ensembl"/>
        </authorList>
    </citation>
    <scope>IDENTIFICATION</scope>
</reference>
<dbReference type="GeneID" id="106030995"/>
<dbReference type="Proteomes" id="UP000694521">
    <property type="component" value="Unplaced"/>
</dbReference>
<name>A0A8B9D4W0_ANSCY</name>
<feature type="signal peptide" evidence="1">
    <location>
        <begin position="1"/>
        <end position="23"/>
    </location>
</feature>
<gene>
    <name evidence="2" type="primary">TMEM178B</name>
</gene>
<reference evidence="2" key="1">
    <citation type="submission" date="2025-08" db="UniProtKB">
        <authorList>
            <consortium name="Ensembl"/>
        </authorList>
    </citation>
    <scope>IDENTIFICATION</scope>
</reference>
<accession>A0A8B9D4W0</accession>
<dbReference type="GO" id="GO:0016020">
    <property type="term" value="C:membrane"/>
    <property type="evidence" value="ECO:0007669"/>
    <property type="project" value="TreeGrafter"/>
</dbReference>
<dbReference type="RefSeq" id="XP_066854288.1">
    <property type="nucleotide sequence ID" value="XM_066998187.1"/>
</dbReference>
<organism evidence="2 3">
    <name type="scientific">Anser cygnoides</name>
    <name type="common">Swan goose</name>
    <dbReference type="NCBI Taxonomy" id="8845"/>
    <lineage>
        <taxon>Eukaryota</taxon>
        <taxon>Metazoa</taxon>
        <taxon>Chordata</taxon>
        <taxon>Craniata</taxon>
        <taxon>Vertebrata</taxon>
        <taxon>Euteleostomi</taxon>
        <taxon>Archelosauria</taxon>
        <taxon>Archosauria</taxon>
        <taxon>Dinosauria</taxon>
        <taxon>Saurischia</taxon>
        <taxon>Theropoda</taxon>
        <taxon>Coelurosauria</taxon>
        <taxon>Aves</taxon>
        <taxon>Neognathae</taxon>
        <taxon>Galloanserae</taxon>
        <taxon>Anseriformes</taxon>
        <taxon>Anatidae</taxon>
        <taxon>Anserinae</taxon>
        <taxon>Anser</taxon>
    </lineage>
</organism>
<proteinExistence type="predicted"/>
<evidence type="ECO:0000313" key="2">
    <source>
        <dbReference type="Ensembl" id="ENSACDP00005000930.1"/>
    </source>
</evidence>
<evidence type="ECO:0000313" key="3">
    <source>
        <dbReference type="Proteomes" id="UP000694521"/>
    </source>
</evidence>